<dbReference type="PROSITE" id="PS00070">
    <property type="entry name" value="ALDEHYDE_DEHYDR_CYS"/>
    <property type="match status" value="1"/>
</dbReference>
<dbReference type="FunFam" id="3.40.309.10:FF:000009">
    <property type="entry name" value="Aldehyde dehydrogenase A"/>
    <property type="match status" value="1"/>
</dbReference>
<dbReference type="EMBL" id="CP052909">
    <property type="protein sequence ID" value="QNJ98710.1"/>
    <property type="molecule type" value="Genomic_DNA"/>
</dbReference>
<dbReference type="FunFam" id="3.40.605.10:FF:000012">
    <property type="entry name" value="NAD-dependent succinate-semialdehyde dehydrogenase"/>
    <property type="match status" value="1"/>
</dbReference>
<evidence type="ECO:0000256" key="1">
    <source>
        <dbReference type="ARBA" id="ARBA00009986"/>
    </source>
</evidence>
<dbReference type="InterPro" id="IPR016163">
    <property type="entry name" value="Ald_DH_C"/>
</dbReference>
<sequence length="453" mass="49958">MSTVTSINPYTGKEIESFKTHTKKEISEILQNADNRFYSWRETSFTERKKLMLAAASELKKNKEEYAKTMTAEIGKPIAQSIAEIEKCAWVCEYYAENAKEHMKNEIVKTDAFKSYCSYEPLGVVLAIMPWNYPFWQVFRFAAPALMAGNVGILKHASNVFGSALNIEKVFKRAGFPANCFSTLLIGSDSIEAIIEDPMVKAVTLTGSGPAGSAVASAAGRMIKKTVLELGGSNALVVLKDCDMDATVDTCVQARFQNTGQSCIAGKRLLVDSSISEEFIERLVKKVRELKSGDPADEDTYIGTLAREDLAKDLESQVKRSVKKGAKVLIGGKRQNAYFEPTVLADVTPKMPVFNEETFGPVLSVSTFKTLDEAIALSNDSKFGLGVSVFTKDIKAAEDIAYRFNEGAVFINELVKSDPRLPFGGIKESGYGRELSEHGIREFLNRKTIFINK</sequence>
<dbReference type="InterPro" id="IPR044148">
    <property type="entry name" value="ALDH_GabD1-like"/>
</dbReference>
<comment type="similarity">
    <text evidence="1">Belongs to the aldehyde dehydrogenase family.</text>
</comment>
<dbReference type="InterPro" id="IPR047110">
    <property type="entry name" value="GABD/Sad-like"/>
</dbReference>
<dbReference type="InterPro" id="IPR016161">
    <property type="entry name" value="Ald_DH/histidinol_DH"/>
</dbReference>
<evidence type="ECO:0000256" key="3">
    <source>
        <dbReference type="ARBA" id="ARBA00023002"/>
    </source>
</evidence>
<dbReference type="KEGG" id="alti:ALE3EI_2165"/>
<dbReference type="GO" id="GO:0004030">
    <property type="term" value="F:aldehyde dehydrogenase [NAD(P)+] activity"/>
    <property type="evidence" value="ECO:0007669"/>
    <property type="project" value="InterPro"/>
</dbReference>
<dbReference type="AlphaFoldDB" id="A0A7G8PWJ4"/>
<reference evidence="5 6" key="1">
    <citation type="submission" date="2020-04" db="EMBL/GenBank/DDBJ databases">
        <title>Genome sequence of Altibacter aquimarinus strain ALE3EI.</title>
        <authorList>
            <person name="Oh H.-M."/>
            <person name="Jang D."/>
        </authorList>
    </citation>
    <scope>NUCLEOTIDE SEQUENCE [LARGE SCALE GENOMIC DNA]</scope>
    <source>
        <strain evidence="5 6">ALE3EI</strain>
    </source>
</reference>
<dbReference type="Gene3D" id="3.40.309.10">
    <property type="entry name" value="Aldehyde Dehydrogenase, Chain A, domain 2"/>
    <property type="match status" value="1"/>
</dbReference>
<dbReference type="SUPFAM" id="SSF53720">
    <property type="entry name" value="ALDH-like"/>
    <property type="match status" value="1"/>
</dbReference>
<dbReference type="Gene3D" id="3.40.605.10">
    <property type="entry name" value="Aldehyde Dehydrogenase, Chain A, domain 1"/>
    <property type="match status" value="1"/>
</dbReference>
<dbReference type="PANTHER" id="PTHR43217">
    <property type="entry name" value="SUCCINATE SEMIALDEHYDE DEHYDROGENASE [NAD(P)+] SAD"/>
    <property type="match status" value="1"/>
</dbReference>
<dbReference type="PANTHER" id="PTHR43217:SF1">
    <property type="entry name" value="SUCCINATE SEMIALDEHYDE DEHYDROGENASE [NAD(P)+] SAD"/>
    <property type="match status" value="1"/>
</dbReference>
<feature type="domain" description="Aldehyde dehydrogenase" evidence="4">
    <location>
        <begin position="3"/>
        <end position="449"/>
    </location>
</feature>
<keyword evidence="3" id="KW-0560">Oxidoreductase</keyword>
<dbReference type="RefSeq" id="WP_186988587.1">
    <property type="nucleotide sequence ID" value="NZ_CP052909.1"/>
</dbReference>
<accession>A0A7G8PWJ4</accession>
<evidence type="ECO:0000259" key="4">
    <source>
        <dbReference type="Pfam" id="PF00171"/>
    </source>
</evidence>
<dbReference type="CDD" id="cd07100">
    <property type="entry name" value="ALDH_SSADH1_GabD1"/>
    <property type="match status" value="1"/>
</dbReference>
<evidence type="ECO:0000256" key="2">
    <source>
        <dbReference type="ARBA" id="ARBA00022857"/>
    </source>
</evidence>
<dbReference type="InterPro" id="IPR016162">
    <property type="entry name" value="Ald_DH_N"/>
</dbReference>
<evidence type="ECO:0000313" key="5">
    <source>
        <dbReference type="EMBL" id="QNJ98710.1"/>
    </source>
</evidence>
<dbReference type="Proteomes" id="UP000515514">
    <property type="component" value="Chromosome"/>
</dbReference>
<keyword evidence="6" id="KW-1185">Reference proteome</keyword>
<protein>
    <submittedName>
        <fullName evidence="5">Succinate-semialdehyde dehydrogenase</fullName>
    </submittedName>
</protein>
<proteinExistence type="inferred from homology"/>
<dbReference type="Pfam" id="PF00171">
    <property type="entry name" value="Aldedh"/>
    <property type="match status" value="1"/>
</dbReference>
<name>A0A7G8PWJ4_9FLAO</name>
<dbReference type="GO" id="GO:0004777">
    <property type="term" value="F:succinate-semialdehyde dehydrogenase (NAD+) activity"/>
    <property type="evidence" value="ECO:0007669"/>
    <property type="project" value="TreeGrafter"/>
</dbReference>
<dbReference type="InterPro" id="IPR015590">
    <property type="entry name" value="Aldehyde_DH_dom"/>
</dbReference>
<organism evidence="5 6">
    <name type="scientific">Constantimarinum furrinae</name>
    <dbReference type="NCBI Taxonomy" id="2562285"/>
    <lineage>
        <taxon>Bacteria</taxon>
        <taxon>Pseudomonadati</taxon>
        <taxon>Bacteroidota</taxon>
        <taxon>Flavobacteriia</taxon>
        <taxon>Flavobacteriales</taxon>
        <taxon>Flavobacteriaceae</taxon>
        <taxon>Altibacter/Constantimarinum group</taxon>
        <taxon>Constantimarinum</taxon>
    </lineage>
</organism>
<dbReference type="InterPro" id="IPR016160">
    <property type="entry name" value="Ald_DH_CS_CYS"/>
</dbReference>
<evidence type="ECO:0000313" key="6">
    <source>
        <dbReference type="Proteomes" id="UP000515514"/>
    </source>
</evidence>
<keyword evidence="2" id="KW-0521">NADP</keyword>
<gene>
    <name evidence="5" type="ORF">ALE3EI_2165</name>
</gene>